<dbReference type="EMBL" id="VCPC01000002">
    <property type="protein sequence ID" value="TMV13643.1"/>
    <property type="molecule type" value="Genomic_DNA"/>
</dbReference>
<protein>
    <submittedName>
        <fullName evidence="3">VPLPA-CTERM sorting domain-containing protein</fullName>
    </submittedName>
</protein>
<keyword evidence="1" id="KW-0472">Membrane</keyword>
<dbReference type="RefSeq" id="WP_138864195.1">
    <property type="nucleotide sequence ID" value="NZ_VCPC01000002.1"/>
</dbReference>
<keyword evidence="4" id="KW-1185">Reference proteome</keyword>
<keyword evidence="2" id="KW-0732">Signal</keyword>
<dbReference type="InterPro" id="IPR013320">
    <property type="entry name" value="ConA-like_dom_sf"/>
</dbReference>
<proteinExistence type="predicted"/>
<dbReference type="InterPro" id="IPR022472">
    <property type="entry name" value="VPLPA-CTERM"/>
</dbReference>
<evidence type="ECO:0000313" key="4">
    <source>
        <dbReference type="Proteomes" id="UP001191082"/>
    </source>
</evidence>
<sequence length="230" mass="23758">MKYFAAAALTAILTAGAASAATTSAQTVNWSSAANPVTGSQSGSYTASSDEVFLGSNGSRAFVSDFTTSGDFTYTGTMRATNDNDTMGVVFGYADAANNFRISWSGSNIDEYDGLALIRETGGTSTRIYEEANNHWAVNKDYDFSITVAAGNISFSITEGSNTIASATVAAGGSTDGKLGVFIYSNYTNFTNLAYDLTPGTTAVPLPAGAPLLIAGIGAFAALRRRKKAA</sequence>
<name>A0ABY2XC73_9RHOB</name>
<evidence type="ECO:0000256" key="1">
    <source>
        <dbReference type="SAM" id="Phobius"/>
    </source>
</evidence>
<feature type="chain" id="PRO_5045542489" evidence="2">
    <location>
        <begin position="21"/>
        <end position="230"/>
    </location>
</feature>
<gene>
    <name evidence="3" type="ORF">FGK64_13010</name>
</gene>
<evidence type="ECO:0000313" key="3">
    <source>
        <dbReference type="EMBL" id="TMV13643.1"/>
    </source>
</evidence>
<keyword evidence="1" id="KW-0812">Transmembrane</keyword>
<dbReference type="Gene3D" id="2.60.120.200">
    <property type="match status" value="2"/>
</dbReference>
<evidence type="ECO:0000256" key="2">
    <source>
        <dbReference type="SAM" id="SignalP"/>
    </source>
</evidence>
<comment type="caution">
    <text evidence="3">The sequence shown here is derived from an EMBL/GenBank/DDBJ whole genome shotgun (WGS) entry which is preliminary data.</text>
</comment>
<feature type="signal peptide" evidence="2">
    <location>
        <begin position="1"/>
        <end position="20"/>
    </location>
</feature>
<organism evidence="3 4">
    <name type="scientific">Arenibacterium halophilum</name>
    <dbReference type="NCBI Taxonomy" id="2583821"/>
    <lineage>
        <taxon>Bacteria</taxon>
        <taxon>Pseudomonadati</taxon>
        <taxon>Pseudomonadota</taxon>
        <taxon>Alphaproteobacteria</taxon>
        <taxon>Rhodobacterales</taxon>
        <taxon>Paracoccaceae</taxon>
        <taxon>Arenibacterium</taxon>
    </lineage>
</organism>
<reference evidence="3 4" key="1">
    <citation type="submission" date="2019-05" db="EMBL/GenBank/DDBJ databases">
        <title>Marivita sp. nov. isolated from sea sediment.</title>
        <authorList>
            <person name="Kim W."/>
        </authorList>
    </citation>
    <scope>NUCLEOTIDE SEQUENCE [LARGE SCALE GENOMIC DNA]</scope>
    <source>
        <strain evidence="3 4">CAU 1492</strain>
    </source>
</reference>
<dbReference type="SUPFAM" id="SSF49899">
    <property type="entry name" value="Concanavalin A-like lectins/glucanases"/>
    <property type="match status" value="1"/>
</dbReference>
<keyword evidence="1" id="KW-1133">Transmembrane helix</keyword>
<dbReference type="Proteomes" id="UP001191082">
    <property type="component" value="Unassembled WGS sequence"/>
</dbReference>
<dbReference type="NCBIfam" id="TIGR03370">
    <property type="entry name" value="VPLPA-CTERM"/>
    <property type="match status" value="1"/>
</dbReference>
<feature type="transmembrane region" description="Helical" evidence="1">
    <location>
        <begin position="204"/>
        <end position="223"/>
    </location>
</feature>
<accession>A0ABY2XC73</accession>